<sequence length="50" mass="5649">MSVISCTNEEMFNQKFSLLGPKIDSQVDLKQQPIKNNRLGQRQGVKNVVS</sequence>
<evidence type="ECO:0000313" key="1">
    <source>
        <dbReference type="EMBL" id="MBW87089.1"/>
    </source>
</evidence>
<dbReference type="AlphaFoldDB" id="A0A2P2J0S8"/>
<name>A0A2P2J0S8_RHIMU</name>
<reference evidence="1" key="1">
    <citation type="submission" date="2018-02" db="EMBL/GenBank/DDBJ databases">
        <title>Rhizophora mucronata_Transcriptome.</title>
        <authorList>
            <person name="Meera S.P."/>
            <person name="Sreeshan A."/>
            <person name="Augustine A."/>
        </authorList>
    </citation>
    <scope>NUCLEOTIDE SEQUENCE</scope>
    <source>
        <tissue evidence="1">Leaf</tissue>
    </source>
</reference>
<proteinExistence type="predicted"/>
<accession>A0A2P2J0S8</accession>
<organism evidence="1">
    <name type="scientific">Rhizophora mucronata</name>
    <name type="common">Asiatic mangrove</name>
    <dbReference type="NCBI Taxonomy" id="61149"/>
    <lineage>
        <taxon>Eukaryota</taxon>
        <taxon>Viridiplantae</taxon>
        <taxon>Streptophyta</taxon>
        <taxon>Embryophyta</taxon>
        <taxon>Tracheophyta</taxon>
        <taxon>Spermatophyta</taxon>
        <taxon>Magnoliopsida</taxon>
        <taxon>eudicotyledons</taxon>
        <taxon>Gunneridae</taxon>
        <taxon>Pentapetalae</taxon>
        <taxon>rosids</taxon>
        <taxon>fabids</taxon>
        <taxon>Malpighiales</taxon>
        <taxon>Rhizophoraceae</taxon>
        <taxon>Rhizophora</taxon>
    </lineage>
</organism>
<protein>
    <submittedName>
        <fullName evidence="1">Uncharacterized protein</fullName>
    </submittedName>
</protein>
<dbReference type="EMBL" id="GGEC01006606">
    <property type="protein sequence ID" value="MBW87089.1"/>
    <property type="molecule type" value="Transcribed_RNA"/>
</dbReference>